<name>A0A431W2X5_9GAMM</name>
<evidence type="ECO:0000313" key="2">
    <source>
        <dbReference type="EMBL" id="RTR29787.1"/>
    </source>
</evidence>
<organism evidence="2 3">
    <name type="scientific">Shewanella atlantica</name>
    <dbReference type="NCBI Taxonomy" id="271099"/>
    <lineage>
        <taxon>Bacteria</taxon>
        <taxon>Pseudomonadati</taxon>
        <taxon>Pseudomonadota</taxon>
        <taxon>Gammaproteobacteria</taxon>
        <taxon>Alteromonadales</taxon>
        <taxon>Shewanellaceae</taxon>
        <taxon>Shewanella</taxon>
    </lineage>
</organism>
<reference evidence="2 3" key="1">
    <citation type="submission" date="2018-12" db="EMBL/GenBank/DDBJ databases">
        <authorList>
            <person name="Yu L."/>
        </authorList>
    </citation>
    <scope>NUCLEOTIDE SEQUENCE [LARGE SCALE GENOMIC DNA]</scope>
    <source>
        <strain evidence="2 3">HAW-EB5</strain>
    </source>
</reference>
<proteinExistence type="predicted"/>
<dbReference type="EMBL" id="RXNV01000009">
    <property type="protein sequence ID" value="RTR29787.1"/>
    <property type="molecule type" value="Genomic_DNA"/>
</dbReference>
<dbReference type="AlphaFoldDB" id="A0A431W2X5"/>
<evidence type="ECO:0000256" key="1">
    <source>
        <dbReference type="SAM" id="SignalP"/>
    </source>
</evidence>
<keyword evidence="1" id="KW-0732">Signal</keyword>
<comment type="caution">
    <text evidence="2">The sequence shown here is derived from an EMBL/GenBank/DDBJ whole genome shotgun (WGS) entry which is preliminary data.</text>
</comment>
<gene>
    <name evidence="2" type="ORF">EKG39_17120</name>
</gene>
<feature type="signal peptide" evidence="1">
    <location>
        <begin position="1"/>
        <end position="22"/>
    </location>
</feature>
<dbReference type="RefSeq" id="WP_126507199.1">
    <property type="nucleotide sequence ID" value="NZ_RXNV01000009.1"/>
</dbReference>
<dbReference type="OrthoDB" id="6265964at2"/>
<dbReference type="Proteomes" id="UP000282060">
    <property type="component" value="Unassembled WGS sequence"/>
</dbReference>
<protein>
    <recommendedName>
        <fullName evidence="4">Lipoprotein</fullName>
    </recommendedName>
</protein>
<dbReference type="PROSITE" id="PS51257">
    <property type="entry name" value="PROKAR_LIPOPROTEIN"/>
    <property type="match status" value="1"/>
</dbReference>
<keyword evidence="3" id="KW-1185">Reference proteome</keyword>
<evidence type="ECO:0000313" key="3">
    <source>
        <dbReference type="Proteomes" id="UP000282060"/>
    </source>
</evidence>
<accession>A0A431W2X5</accession>
<sequence>MRTILFLFLSVFLAACGSNVQRSETGLEHEQKVVIIADVLIGNSITVAAINNHIINGKDLTPYATGVVGAADAADENRQILVIKLDKGSHRLSIKSPAGAVLFAKDIYLADGQVRTIRL</sequence>
<evidence type="ECO:0008006" key="4">
    <source>
        <dbReference type="Google" id="ProtNLM"/>
    </source>
</evidence>
<feature type="chain" id="PRO_5019526278" description="Lipoprotein" evidence="1">
    <location>
        <begin position="23"/>
        <end position="119"/>
    </location>
</feature>